<evidence type="ECO:0000256" key="4">
    <source>
        <dbReference type="ARBA" id="ARBA00022763"/>
    </source>
</evidence>
<evidence type="ECO:0000313" key="9">
    <source>
        <dbReference type="EMBL" id="SDB87329.1"/>
    </source>
</evidence>
<dbReference type="EMBL" id="FMYL01000003">
    <property type="protein sequence ID" value="SDB87329.1"/>
    <property type="molecule type" value="Genomic_DNA"/>
</dbReference>
<dbReference type="SUPFAM" id="SSF50249">
    <property type="entry name" value="Nucleic acid-binding proteins"/>
    <property type="match status" value="1"/>
</dbReference>
<dbReference type="Proteomes" id="UP000242501">
    <property type="component" value="Unassembled WGS sequence"/>
</dbReference>
<evidence type="ECO:0000313" key="10">
    <source>
        <dbReference type="Proteomes" id="UP000242501"/>
    </source>
</evidence>
<evidence type="ECO:0000259" key="8">
    <source>
        <dbReference type="Pfam" id="PF11967"/>
    </source>
</evidence>
<dbReference type="InterPro" id="IPR022572">
    <property type="entry name" value="DNA_rep/recomb_RecO_N"/>
</dbReference>
<dbReference type="GO" id="GO:0006302">
    <property type="term" value="P:double-strand break repair"/>
    <property type="evidence" value="ECO:0007669"/>
    <property type="project" value="TreeGrafter"/>
</dbReference>
<dbReference type="AlphaFoldDB" id="A0A1G6GZ96"/>
<evidence type="ECO:0000256" key="5">
    <source>
        <dbReference type="ARBA" id="ARBA00023172"/>
    </source>
</evidence>
<dbReference type="Pfam" id="PF11967">
    <property type="entry name" value="RecO_N"/>
    <property type="match status" value="1"/>
</dbReference>
<keyword evidence="10" id="KW-1185">Reference proteome</keyword>
<proteinExistence type="inferred from homology"/>
<evidence type="ECO:0000256" key="3">
    <source>
        <dbReference type="ARBA" id="ARBA00021310"/>
    </source>
</evidence>
<dbReference type="OrthoDB" id="9804792at2"/>
<gene>
    <name evidence="9" type="ORF">SAMN05421733_10364</name>
</gene>
<dbReference type="Gene3D" id="1.20.1440.120">
    <property type="entry name" value="Recombination protein O, C-terminal domain"/>
    <property type="match status" value="1"/>
</dbReference>
<sequence>MRNQCLHGYVIHARKYKERSHIIHFFSQEYGRIDGVVRQALPPLFQPVVLYASGKSELKTFNQLEIDHQPIFLQGEAYFCGFYLNELLLKLCPLEDALIQLYQQYHCTIDALQYLHKNSQDKNYLKQSLRQFEYVLLKELGYDIDFSVDHLGQPLIEQAHYQFFVDQGFVQSNLNQSFQGKDLLSLLSFPTVSLTNVQLLILGRLYRQMISHLLGDRPLKSRQLWLQYYQNQH</sequence>
<keyword evidence="4" id="KW-0227">DNA damage</keyword>
<keyword evidence="5" id="KW-0233">DNA recombination</keyword>
<dbReference type="Gene3D" id="2.40.50.140">
    <property type="entry name" value="Nucleic acid-binding proteins"/>
    <property type="match status" value="1"/>
</dbReference>
<feature type="domain" description="DNA replication/recombination mediator RecO N-terminal" evidence="8">
    <location>
        <begin position="6"/>
        <end position="66"/>
    </location>
</feature>
<reference evidence="10" key="1">
    <citation type="submission" date="2016-09" db="EMBL/GenBank/DDBJ databases">
        <authorList>
            <person name="Varghese N."/>
            <person name="Submissions S."/>
        </authorList>
    </citation>
    <scope>NUCLEOTIDE SEQUENCE [LARGE SCALE GENOMIC DNA]</scope>
    <source>
        <strain evidence="10">ANC 4422</strain>
    </source>
</reference>
<evidence type="ECO:0000256" key="2">
    <source>
        <dbReference type="ARBA" id="ARBA00007452"/>
    </source>
</evidence>
<comment type="similarity">
    <text evidence="2">Belongs to the RecO family.</text>
</comment>
<name>A0A1G6GZ96_9GAMM</name>
<protein>
    <recommendedName>
        <fullName evidence="3">DNA repair protein RecO</fullName>
    </recommendedName>
    <alternativeName>
        <fullName evidence="7">Recombination protein O</fullName>
    </alternativeName>
</protein>
<comment type="function">
    <text evidence="1">Involved in DNA repair and RecF pathway recombination.</text>
</comment>
<dbReference type="STRING" id="1219383.SAMN05421733_10364"/>
<evidence type="ECO:0000256" key="1">
    <source>
        <dbReference type="ARBA" id="ARBA00003065"/>
    </source>
</evidence>
<dbReference type="PANTHER" id="PTHR33991">
    <property type="entry name" value="DNA REPAIR PROTEIN RECO"/>
    <property type="match status" value="1"/>
</dbReference>
<keyword evidence="6" id="KW-0234">DNA repair</keyword>
<evidence type="ECO:0000256" key="7">
    <source>
        <dbReference type="ARBA" id="ARBA00033409"/>
    </source>
</evidence>
<dbReference type="GO" id="GO:0006310">
    <property type="term" value="P:DNA recombination"/>
    <property type="evidence" value="ECO:0007669"/>
    <property type="project" value="UniProtKB-KW"/>
</dbReference>
<dbReference type="Pfam" id="PF02565">
    <property type="entry name" value="RecO_C"/>
    <property type="match status" value="1"/>
</dbReference>
<dbReference type="InterPro" id="IPR012340">
    <property type="entry name" value="NA-bd_OB-fold"/>
</dbReference>
<accession>A0A1G6GZ96</accession>
<dbReference type="InterPro" id="IPR042242">
    <property type="entry name" value="RecO_C"/>
</dbReference>
<dbReference type="PANTHER" id="PTHR33991:SF1">
    <property type="entry name" value="DNA REPAIR PROTEIN RECO"/>
    <property type="match status" value="1"/>
</dbReference>
<organism evidence="9 10">
    <name type="scientific">Acinetobacter boissieri</name>
    <dbReference type="NCBI Taxonomy" id="1219383"/>
    <lineage>
        <taxon>Bacteria</taxon>
        <taxon>Pseudomonadati</taxon>
        <taxon>Pseudomonadota</taxon>
        <taxon>Gammaproteobacteria</taxon>
        <taxon>Moraxellales</taxon>
        <taxon>Moraxellaceae</taxon>
        <taxon>Acinetobacter</taxon>
    </lineage>
</organism>
<dbReference type="GO" id="GO:0043590">
    <property type="term" value="C:bacterial nucleoid"/>
    <property type="evidence" value="ECO:0007669"/>
    <property type="project" value="TreeGrafter"/>
</dbReference>
<dbReference type="InterPro" id="IPR003717">
    <property type="entry name" value="RecO"/>
</dbReference>
<dbReference type="RefSeq" id="WP_092747033.1">
    <property type="nucleotide sequence ID" value="NZ_FMYL01000003.1"/>
</dbReference>
<evidence type="ECO:0000256" key="6">
    <source>
        <dbReference type="ARBA" id="ARBA00023204"/>
    </source>
</evidence>